<feature type="domain" description="Major facilitator superfamily (MFS) profile" evidence="8">
    <location>
        <begin position="11"/>
        <end position="405"/>
    </location>
</feature>
<accession>A0AB39D8G8</accession>
<feature type="transmembrane region" description="Helical" evidence="7">
    <location>
        <begin position="336"/>
        <end position="359"/>
    </location>
</feature>
<dbReference type="EMBL" id="CP158255">
    <property type="protein sequence ID" value="XDJ50809.1"/>
    <property type="molecule type" value="Genomic_DNA"/>
</dbReference>
<protein>
    <submittedName>
        <fullName evidence="9">MFS transporter</fullName>
    </submittedName>
</protein>
<dbReference type="PANTHER" id="PTHR23517">
    <property type="entry name" value="RESISTANCE PROTEIN MDTM, PUTATIVE-RELATED-RELATED"/>
    <property type="match status" value="1"/>
</dbReference>
<evidence type="ECO:0000313" key="9">
    <source>
        <dbReference type="EMBL" id="XDJ50809.1"/>
    </source>
</evidence>
<evidence type="ECO:0000256" key="1">
    <source>
        <dbReference type="ARBA" id="ARBA00004651"/>
    </source>
</evidence>
<dbReference type="PROSITE" id="PS50850">
    <property type="entry name" value="MFS"/>
    <property type="match status" value="1"/>
</dbReference>
<feature type="transmembrane region" description="Helical" evidence="7">
    <location>
        <begin position="371"/>
        <end position="392"/>
    </location>
</feature>
<dbReference type="GO" id="GO:0005886">
    <property type="term" value="C:plasma membrane"/>
    <property type="evidence" value="ECO:0007669"/>
    <property type="project" value="UniProtKB-SubCell"/>
</dbReference>
<keyword evidence="2" id="KW-0813">Transport</keyword>
<dbReference type="SUPFAM" id="SSF103473">
    <property type="entry name" value="MFS general substrate transporter"/>
    <property type="match status" value="1"/>
</dbReference>
<proteinExistence type="predicted"/>
<dbReference type="RefSeq" id="WP_043681701.1">
    <property type="nucleotide sequence ID" value="NZ_CP158255.1"/>
</dbReference>
<dbReference type="InterPro" id="IPR011701">
    <property type="entry name" value="MFS"/>
</dbReference>
<organism evidence="9">
    <name type="scientific">Castellaniella ginsengisoli</name>
    <dbReference type="NCBI Taxonomy" id="546114"/>
    <lineage>
        <taxon>Bacteria</taxon>
        <taxon>Pseudomonadati</taxon>
        <taxon>Pseudomonadota</taxon>
        <taxon>Betaproteobacteria</taxon>
        <taxon>Burkholderiales</taxon>
        <taxon>Alcaligenaceae</taxon>
        <taxon>Castellaniella</taxon>
    </lineage>
</organism>
<dbReference type="InterPro" id="IPR050171">
    <property type="entry name" value="MFS_Transporters"/>
</dbReference>
<keyword evidence="4 7" id="KW-0812">Transmembrane</keyword>
<keyword evidence="6 7" id="KW-0472">Membrane</keyword>
<feature type="transmembrane region" description="Helical" evidence="7">
    <location>
        <begin position="209"/>
        <end position="234"/>
    </location>
</feature>
<evidence type="ECO:0000256" key="4">
    <source>
        <dbReference type="ARBA" id="ARBA00022692"/>
    </source>
</evidence>
<feature type="transmembrane region" description="Helical" evidence="7">
    <location>
        <begin position="76"/>
        <end position="98"/>
    </location>
</feature>
<evidence type="ECO:0000256" key="3">
    <source>
        <dbReference type="ARBA" id="ARBA00022475"/>
    </source>
</evidence>
<dbReference type="InterPro" id="IPR036259">
    <property type="entry name" value="MFS_trans_sf"/>
</dbReference>
<dbReference type="Gene3D" id="1.20.1250.20">
    <property type="entry name" value="MFS general substrate transporter like domains"/>
    <property type="match status" value="1"/>
</dbReference>
<dbReference type="InterPro" id="IPR005829">
    <property type="entry name" value="Sugar_transporter_CS"/>
</dbReference>
<dbReference type="PANTHER" id="PTHR23517:SF3">
    <property type="entry name" value="INTEGRAL MEMBRANE TRANSPORT PROTEIN"/>
    <property type="match status" value="1"/>
</dbReference>
<keyword evidence="3" id="KW-1003">Cell membrane</keyword>
<feature type="transmembrane region" description="Helical" evidence="7">
    <location>
        <begin position="168"/>
        <end position="188"/>
    </location>
</feature>
<evidence type="ECO:0000256" key="2">
    <source>
        <dbReference type="ARBA" id="ARBA00022448"/>
    </source>
</evidence>
<feature type="transmembrane region" description="Helical" evidence="7">
    <location>
        <begin position="137"/>
        <end position="162"/>
    </location>
</feature>
<dbReference type="AlphaFoldDB" id="A0AB39D8G8"/>
<name>A0AB39D8G8_9BURK</name>
<feature type="transmembrane region" description="Helical" evidence="7">
    <location>
        <begin position="104"/>
        <end position="125"/>
    </location>
</feature>
<dbReference type="PROSITE" id="PS00216">
    <property type="entry name" value="SUGAR_TRANSPORT_1"/>
    <property type="match status" value="1"/>
</dbReference>
<feature type="transmembrane region" description="Helical" evidence="7">
    <location>
        <begin position="246"/>
        <end position="269"/>
    </location>
</feature>
<sequence>MTHHDSQTTGQRLTLCAALFVVAYAAQTVSPVMLFYTFDLHLSTTDLTLFFTVYAAGLMAAFLAGGPLSDRYGRKAIVAPSAGVLALTVMALLGAALWGKPVILAARFLQGLASGAIFTVGTVWLRELAGEADARRASMLASSVMAAGFAVGPFVSGILVQWLPWPRILSFLIALVLVSGAAAVVRTLPETVAGHGTARIRIGLPPGTAAGFLWFLAPCGLLVYTFTMLSLIAFPIQLGKAGFGQVYFILGLSAMLVQGFAAFAALQAFRFGPTGAGCLAGLCGAAGCALGYLAVQPGGWPWVIPASAAIGLANGLSLAAGVAVSDTLAPPDRRGALISMFYLVVYVGYSSPTVLSLLWGRQTMERSGTLIALGVFALAVTAALASGGRMAVRRHGALRAAPENG</sequence>
<dbReference type="Pfam" id="PF07690">
    <property type="entry name" value="MFS_1"/>
    <property type="match status" value="1"/>
</dbReference>
<evidence type="ECO:0000256" key="7">
    <source>
        <dbReference type="SAM" id="Phobius"/>
    </source>
</evidence>
<feature type="transmembrane region" description="Helical" evidence="7">
    <location>
        <begin position="300"/>
        <end position="324"/>
    </location>
</feature>
<keyword evidence="5 7" id="KW-1133">Transmembrane helix</keyword>
<evidence type="ECO:0000256" key="5">
    <source>
        <dbReference type="ARBA" id="ARBA00022989"/>
    </source>
</evidence>
<reference evidence="9" key="1">
    <citation type="submission" date="2024-05" db="EMBL/GenBank/DDBJ databases">
        <authorList>
            <person name="Luo Y.-C."/>
            <person name="Nicholds J."/>
            <person name="Mortimer T."/>
            <person name="Maboni G."/>
        </authorList>
    </citation>
    <scope>NUCLEOTIDE SEQUENCE</scope>
    <source>
        <strain evidence="9">151108</strain>
    </source>
</reference>
<evidence type="ECO:0000256" key="6">
    <source>
        <dbReference type="ARBA" id="ARBA00023136"/>
    </source>
</evidence>
<feature type="transmembrane region" description="Helical" evidence="7">
    <location>
        <begin position="276"/>
        <end position="294"/>
    </location>
</feature>
<feature type="transmembrane region" description="Helical" evidence="7">
    <location>
        <begin position="49"/>
        <end position="69"/>
    </location>
</feature>
<evidence type="ECO:0000259" key="8">
    <source>
        <dbReference type="PROSITE" id="PS50850"/>
    </source>
</evidence>
<gene>
    <name evidence="9" type="ORF">ABRZ09_02780</name>
</gene>
<dbReference type="InterPro" id="IPR020846">
    <property type="entry name" value="MFS_dom"/>
</dbReference>
<dbReference type="GO" id="GO:0022857">
    <property type="term" value="F:transmembrane transporter activity"/>
    <property type="evidence" value="ECO:0007669"/>
    <property type="project" value="InterPro"/>
</dbReference>
<comment type="subcellular location">
    <subcellularLocation>
        <location evidence="1">Cell membrane</location>
        <topology evidence="1">Multi-pass membrane protein</topology>
    </subcellularLocation>
</comment>